<gene>
    <name evidence="7" type="ORF">Pcinc_038735</name>
</gene>
<dbReference type="GO" id="GO:0046872">
    <property type="term" value="F:metal ion binding"/>
    <property type="evidence" value="ECO:0007669"/>
    <property type="project" value="UniProtKB-KW"/>
</dbReference>
<keyword evidence="8" id="KW-1185">Reference proteome</keyword>
<sequence length="809" mass="87892">MSHVTVVQVQEAQLKSHEEKEEDVLLHHVSRDSTTTTTGQHRCKQEHFQVPDASQGNNTECGETVDCHDAKTEYGGNFKNLKEKEKFSGAPDQTDISRSVDEMTLRKTHESKRLCHRSNSILDQNVGVTGSAVLMVSDPAHLIHFSDAESESSITSSVSSLSESSDSGLSSTVEVGASPTPHHSTTIAIGDQDNCRDNRVLVHVVSRRAENEHVTNGDAADVKPEEGVDNSDGGEVGCGADGEVMLEWRVIPPSSQEPQQQQQQQVEAADGEEGDRGSTPTSFSSAYTVTENENESTTSEHENESEESEASRLNWSGQESEDELHEARRRRDGVPHSTSTSEDEASPPQVDSLGHDGMMSSNNNMSELQPGGENTLSSLTLPGSSGSGMMGRLRHSSGGSSDSSGCEGSIVFSYIPCRDQREKEDEELWVANEAADPRGSMSYQGPPVPPLLPPPEGWGGSLGHVAGKPEARRRESVWGEQLRPSHGCVVSPACVASLMCTLAPSLAHPPQVGGTPASRRHYSTRQRMAEAQIIQIVEEEPKYKQNWNNLKNNTNSLSEKIILETSSSTNVPTKRFSFLIRSNSVKQELSSGSESLTTTAVTKAKQPVTPSDQAILDKLATLNIETPEVVLKPQLRCSLFEPPCVRCGEPVYAQERMEPTLRLVYHSSCFKCYQCGVRLTLKTFFRSPLDSADSRVFCKSHVPSLDPGRVGSTVSSRVEGGSQGKGTSSIDTTTAVNTNNHSRASSSNSSSSSINSCGNSTAVLSFSPRHASHIYPVNKRCEDVRPMFYLYTSHPWTQMAELNPPTLIQ</sequence>
<dbReference type="SMART" id="SM00132">
    <property type="entry name" value="LIM"/>
    <property type="match status" value="1"/>
</dbReference>
<feature type="domain" description="LIM zinc-binding" evidence="6">
    <location>
        <begin position="642"/>
        <end position="708"/>
    </location>
</feature>
<feature type="compositionally biased region" description="Polar residues" evidence="5">
    <location>
        <begin position="725"/>
        <end position="736"/>
    </location>
</feature>
<reference evidence="7" key="1">
    <citation type="submission" date="2023-10" db="EMBL/GenBank/DDBJ databases">
        <title>Genome assemblies of two species of porcelain crab, Petrolisthes cinctipes and Petrolisthes manimaculis (Anomura: Porcellanidae).</title>
        <authorList>
            <person name="Angst P."/>
        </authorList>
    </citation>
    <scope>NUCLEOTIDE SEQUENCE</scope>
    <source>
        <strain evidence="7">PB745_01</strain>
        <tissue evidence="7">Gill</tissue>
    </source>
</reference>
<organism evidence="7 8">
    <name type="scientific">Petrolisthes cinctipes</name>
    <name type="common">Flat porcelain crab</name>
    <dbReference type="NCBI Taxonomy" id="88211"/>
    <lineage>
        <taxon>Eukaryota</taxon>
        <taxon>Metazoa</taxon>
        <taxon>Ecdysozoa</taxon>
        <taxon>Arthropoda</taxon>
        <taxon>Crustacea</taxon>
        <taxon>Multicrustacea</taxon>
        <taxon>Malacostraca</taxon>
        <taxon>Eumalacostraca</taxon>
        <taxon>Eucarida</taxon>
        <taxon>Decapoda</taxon>
        <taxon>Pleocyemata</taxon>
        <taxon>Anomura</taxon>
        <taxon>Galatheoidea</taxon>
        <taxon>Porcellanidae</taxon>
        <taxon>Petrolisthes</taxon>
    </lineage>
</organism>
<dbReference type="Gene3D" id="2.10.110.10">
    <property type="entry name" value="Cysteine Rich Protein"/>
    <property type="match status" value="1"/>
</dbReference>
<keyword evidence="2 4" id="KW-0862">Zinc</keyword>
<keyword evidence="3 4" id="KW-0440">LIM domain</keyword>
<feature type="compositionally biased region" description="Polar residues" evidence="5">
    <location>
        <begin position="278"/>
        <end position="289"/>
    </location>
</feature>
<keyword evidence="1 4" id="KW-0479">Metal-binding</keyword>
<dbReference type="AlphaFoldDB" id="A0AAE1EK08"/>
<dbReference type="PROSITE" id="PS50023">
    <property type="entry name" value="LIM_DOMAIN_2"/>
    <property type="match status" value="1"/>
</dbReference>
<protein>
    <recommendedName>
        <fullName evidence="6">LIM zinc-binding domain-containing protein</fullName>
    </recommendedName>
</protein>
<evidence type="ECO:0000256" key="3">
    <source>
        <dbReference type="ARBA" id="ARBA00023038"/>
    </source>
</evidence>
<feature type="region of interest" description="Disordered" evidence="5">
    <location>
        <begin position="156"/>
        <end position="191"/>
    </location>
</feature>
<dbReference type="PROSITE" id="PS00478">
    <property type="entry name" value="LIM_DOMAIN_1"/>
    <property type="match status" value="1"/>
</dbReference>
<feature type="compositionally biased region" description="Low complexity" evidence="5">
    <location>
        <begin position="254"/>
        <end position="265"/>
    </location>
</feature>
<feature type="compositionally biased region" description="Low complexity" evidence="5">
    <location>
        <begin position="156"/>
        <end position="174"/>
    </location>
</feature>
<accession>A0AAE1EK08</accession>
<dbReference type="Pfam" id="PF00412">
    <property type="entry name" value="LIM"/>
    <property type="match status" value="1"/>
</dbReference>
<feature type="compositionally biased region" description="Low complexity" evidence="5">
    <location>
        <begin position="737"/>
        <end position="753"/>
    </location>
</feature>
<dbReference type="Proteomes" id="UP001286313">
    <property type="component" value="Unassembled WGS sequence"/>
</dbReference>
<feature type="compositionally biased region" description="Polar residues" evidence="5">
    <location>
        <begin position="359"/>
        <end position="375"/>
    </location>
</feature>
<dbReference type="EMBL" id="JAWQEG010006438">
    <property type="protein sequence ID" value="KAK3854804.1"/>
    <property type="molecule type" value="Genomic_DNA"/>
</dbReference>
<feature type="region of interest" description="Disordered" evidence="5">
    <location>
        <begin position="206"/>
        <end position="239"/>
    </location>
</feature>
<evidence type="ECO:0000259" key="6">
    <source>
        <dbReference type="PROSITE" id="PS50023"/>
    </source>
</evidence>
<evidence type="ECO:0000256" key="2">
    <source>
        <dbReference type="ARBA" id="ARBA00022833"/>
    </source>
</evidence>
<feature type="region of interest" description="Disordered" evidence="5">
    <location>
        <begin position="707"/>
        <end position="753"/>
    </location>
</feature>
<evidence type="ECO:0000256" key="1">
    <source>
        <dbReference type="ARBA" id="ARBA00022723"/>
    </source>
</evidence>
<feature type="region of interest" description="Disordered" evidence="5">
    <location>
        <begin position="254"/>
        <end position="405"/>
    </location>
</feature>
<feature type="compositionally biased region" description="Basic and acidic residues" evidence="5">
    <location>
        <begin position="207"/>
        <end position="226"/>
    </location>
</feature>
<evidence type="ECO:0000256" key="5">
    <source>
        <dbReference type="SAM" id="MobiDB-lite"/>
    </source>
</evidence>
<evidence type="ECO:0000256" key="4">
    <source>
        <dbReference type="PROSITE-ProRule" id="PRU00125"/>
    </source>
</evidence>
<proteinExistence type="predicted"/>
<dbReference type="InterPro" id="IPR001781">
    <property type="entry name" value="Znf_LIM"/>
</dbReference>
<feature type="compositionally biased region" description="Low complexity" evidence="5">
    <location>
        <begin position="396"/>
        <end position="405"/>
    </location>
</feature>
<evidence type="ECO:0000313" key="8">
    <source>
        <dbReference type="Proteomes" id="UP001286313"/>
    </source>
</evidence>
<evidence type="ECO:0000313" key="7">
    <source>
        <dbReference type="EMBL" id="KAK3854804.1"/>
    </source>
</evidence>
<name>A0AAE1EK08_PETCI</name>
<comment type="caution">
    <text evidence="7">The sequence shown here is derived from an EMBL/GenBank/DDBJ whole genome shotgun (WGS) entry which is preliminary data.</text>
</comment>